<organism evidence="1 2">
    <name type="scientific">Dehalogenimonas etheniformans</name>
    <dbReference type="NCBI Taxonomy" id="1536648"/>
    <lineage>
        <taxon>Bacteria</taxon>
        <taxon>Bacillati</taxon>
        <taxon>Chloroflexota</taxon>
        <taxon>Dehalococcoidia</taxon>
        <taxon>Dehalococcoidales</taxon>
        <taxon>Dehalococcoidaceae</taxon>
        <taxon>Dehalogenimonas</taxon>
    </lineage>
</organism>
<dbReference type="AlphaFoldDB" id="A0A2P5P4Z4"/>
<accession>A0A2P5P4Z4</accession>
<evidence type="ECO:0000313" key="1">
    <source>
        <dbReference type="EMBL" id="PPD57369.1"/>
    </source>
</evidence>
<keyword evidence="2" id="KW-1185">Reference proteome</keyword>
<sequence length="178" mass="19026">MAAQTLEKQVKRLKLLVVGSPVDKTFQGQNGAVPKVEFTAVMAGVQSRPQSPFECTAKALFEHIKDGAELDADVEFSKFVTAGGQEYPHRKVIQLYDDGQPVKDGSKGKGGWARGSSPEERASIELQSFAKIAADMILNGFIPPTDPITNDLKTIIAGKLKAGAGLVKAQNCVQITGK</sequence>
<proteinExistence type="predicted"/>
<comment type="caution">
    <text evidence="1">The sequence shown here is derived from an EMBL/GenBank/DDBJ whole genome shotgun (WGS) entry which is preliminary data.</text>
</comment>
<reference evidence="1 2" key="1">
    <citation type="journal article" date="2017" name="ISME J.">
        <title>Grape pomace compost harbors organohalide-respiring Dehalogenimonas species with novel reductive dehalogenase genes.</title>
        <authorList>
            <person name="Yang Y."/>
            <person name="Higgins S.A."/>
            <person name="Yan J."/>
            <person name="Simsir B."/>
            <person name="Chourey K."/>
            <person name="Iyer R."/>
            <person name="Hettich R.L."/>
            <person name="Baldwin B."/>
            <person name="Ogles D.M."/>
            <person name="Loffler F.E."/>
        </authorList>
    </citation>
    <scope>NUCLEOTIDE SEQUENCE [LARGE SCALE GENOMIC DNA]</scope>
    <source>
        <strain evidence="1 2">GP</strain>
    </source>
</reference>
<name>A0A2P5P4Z4_9CHLR</name>
<dbReference type="EMBL" id="JQAN02000014">
    <property type="protein sequence ID" value="PPD57369.1"/>
    <property type="molecule type" value="Genomic_DNA"/>
</dbReference>
<evidence type="ECO:0000313" key="2">
    <source>
        <dbReference type="Proteomes" id="UP000235653"/>
    </source>
</evidence>
<dbReference type="Proteomes" id="UP000235653">
    <property type="component" value="Unassembled WGS sequence"/>
</dbReference>
<dbReference type="RefSeq" id="WP_102331565.1">
    <property type="nucleotide sequence ID" value="NZ_CP058566.2"/>
</dbReference>
<protein>
    <submittedName>
        <fullName evidence="1">Uncharacterized protein</fullName>
    </submittedName>
</protein>
<gene>
    <name evidence="1" type="ORF">JP09_010035</name>
</gene>